<keyword evidence="2" id="KW-1185">Reference proteome</keyword>
<dbReference type="Gene3D" id="3.90.1720.10">
    <property type="entry name" value="endopeptidase domain like (from Nostoc punctiforme)"/>
    <property type="match status" value="1"/>
</dbReference>
<dbReference type="InterPro" id="IPR038765">
    <property type="entry name" value="Papain-like_cys_pep_sf"/>
</dbReference>
<comment type="caution">
    <text evidence="1">The sequence shown here is derived from an EMBL/GenBank/DDBJ whole genome shotgun (WGS) entry which is preliminary data.</text>
</comment>
<dbReference type="SUPFAM" id="SSF54001">
    <property type="entry name" value="Cysteine proteinases"/>
    <property type="match status" value="1"/>
</dbReference>
<evidence type="ECO:0000313" key="2">
    <source>
        <dbReference type="Proteomes" id="UP001223586"/>
    </source>
</evidence>
<dbReference type="EMBL" id="JAUSTT010000020">
    <property type="protein sequence ID" value="MDQ0177213.1"/>
    <property type="molecule type" value="Genomic_DNA"/>
</dbReference>
<dbReference type="RefSeq" id="WP_307231018.1">
    <property type="nucleotide sequence ID" value="NZ_JAUSTT010000020.1"/>
</dbReference>
<reference evidence="1 2" key="1">
    <citation type="submission" date="2023-07" db="EMBL/GenBank/DDBJ databases">
        <title>Genomic Encyclopedia of Type Strains, Phase IV (KMG-IV): sequencing the most valuable type-strain genomes for metagenomic binning, comparative biology and taxonomic classification.</title>
        <authorList>
            <person name="Goeker M."/>
        </authorList>
    </citation>
    <scope>NUCLEOTIDE SEQUENCE [LARGE SCALE GENOMIC DNA]</scope>
    <source>
        <strain evidence="1 2">DSM 23837</strain>
    </source>
</reference>
<sequence>MAKEIYILLTDTGTIFTRLIKLYTRAPYNHASIALDRQLKEVYSFGRKRPHNPFIGGFVHENMEGKLFEKAKCAIYRCKVSDNDYEKIHKHILEMKANQAQYKYNLLGLIAIILNKKMKRKNAYFCSQFVAAVFETMGTPLVNRSSANVTPQQLSASHALELIYIGELNGYLEKKGLRSIPIQLQEVG</sequence>
<evidence type="ECO:0000313" key="1">
    <source>
        <dbReference type="EMBL" id="MDQ0177213.1"/>
    </source>
</evidence>
<protein>
    <submittedName>
        <fullName evidence="1">Uncharacterized protein</fullName>
    </submittedName>
</protein>
<proteinExistence type="predicted"/>
<gene>
    <name evidence="1" type="ORF">J2S08_003092</name>
</gene>
<organism evidence="1 2">
    <name type="scientific">Bacillus chungangensis</name>
    <dbReference type="NCBI Taxonomy" id="587633"/>
    <lineage>
        <taxon>Bacteria</taxon>
        <taxon>Bacillati</taxon>
        <taxon>Bacillota</taxon>
        <taxon>Bacilli</taxon>
        <taxon>Bacillales</taxon>
        <taxon>Bacillaceae</taxon>
        <taxon>Bacillus</taxon>
    </lineage>
</organism>
<accession>A0ABT9WVT1</accession>
<name>A0ABT9WVT1_9BACI</name>
<dbReference type="Proteomes" id="UP001223586">
    <property type="component" value="Unassembled WGS sequence"/>
</dbReference>